<evidence type="ECO:0000256" key="2">
    <source>
        <dbReference type="PIRNR" id="PIRNR006429"/>
    </source>
</evidence>
<comment type="similarity">
    <text evidence="1 2">Belongs to the glutamate synthase family.</text>
</comment>
<name>A0A328C9U5_9DELT</name>
<gene>
    <name evidence="4" type="ORF">DL240_11120</name>
</gene>
<evidence type="ECO:0000313" key="4">
    <source>
        <dbReference type="EMBL" id="RAL22393.1"/>
    </source>
</evidence>
<dbReference type="Gene3D" id="3.20.20.70">
    <property type="entry name" value="Aldolase class I"/>
    <property type="match status" value="1"/>
</dbReference>
<reference evidence="4 5" key="1">
    <citation type="submission" date="2018-05" db="EMBL/GenBank/DDBJ databases">
        <title>Lujinxingia marina gen. nov. sp. nov., a new facultative anaerobic member of the class Deltaproteobacteria, and proposal of Lujinxingaceae fam. nov.</title>
        <authorList>
            <person name="Li C.-M."/>
        </authorList>
    </citation>
    <scope>NUCLEOTIDE SEQUENCE [LARGE SCALE GENOMIC DNA]</scope>
    <source>
        <strain evidence="4 5">B210</strain>
    </source>
</reference>
<proteinExistence type="inferred from homology"/>
<dbReference type="GO" id="GO:0006537">
    <property type="term" value="P:glutamate biosynthetic process"/>
    <property type="evidence" value="ECO:0007669"/>
    <property type="project" value="InterPro"/>
</dbReference>
<dbReference type="PANTHER" id="PTHR43819:SF1">
    <property type="entry name" value="ARCHAEAL-TYPE GLUTAMATE SYNTHASE [NADPH]"/>
    <property type="match status" value="1"/>
</dbReference>
<evidence type="ECO:0000256" key="1">
    <source>
        <dbReference type="ARBA" id="ARBA00009716"/>
    </source>
</evidence>
<keyword evidence="5" id="KW-1185">Reference proteome</keyword>
<dbReference type="CDD" id="cd02808">
    <property type="entry name" value="GltS_FMN"/>
    <property type="match status" value="1"/>
</dbReference>
<dbReference type="Proteomes" id="UP000249169">
    <property type="component" value="Unassembled WGS sequence"/>
</dbReference>
<dbReference type="PIRSF" id="PIRSF006429">
    <property type="entry name" value="GOGAT_lg_2"/>
    <property type="match status" value="1"/>
</dbReference>
<comment type="caution">
    <text evidence="4">The sequence shown here is derived from an EMBL/GenBank/DDBJ whole genome shotgun (WGS) entry which is preliminary data.</text>
</comment>
<evidence type="ECO:0000313" key="5">
    <source>
        <dbReference type="Proteomes" id="UP000249169"/>
    </source>
</evidence>
<evidence type="ECO:0000259" key="3">
    <source>
        <dbReference type="Pfam" id="PF01645"/>
    </source>
</evidence>
<dbReference type="RefSeq" id="WP_111729964.1">
    <property type="nucleotide sequence ID" value="NZ_QHKO01000004.1"/>
</dbReference>
<dbReference type="OrthoDB" id="9758182at2"/>
<sequence length="515" mass="56200">MLWTILGGVLLFLALVVLYDVTQRRHAILRNFPIIGHFRYILESVGPELRQYIVTNNAEERPFSRDQRRWVYASAKRQNNYFGFGTGNDLETAPNYLIIKPAVFPYREPLPGDEDYDSHHNIACAKVLGGARGRKKAFRPDSVFYVSGMSYGSLSGPAVEALNRGCALSKSLQNTGEGSISRHHDHGGSLIWQLGTGYFGARDKDGKFSLEELIVRVQEHKVSAIEIKLSQGAKPGRGGVLPAEKITAEIAQIRGIPMGKDCISPSSHSAFSTVDELLDFVETIADATGLPVGIKSAVGDLSFWIELADKMVPGERGVDFIAIDGGEGGTGAAPLVFADNVALPFKLAFSRVYKIFSERNLHEKVVFMGTGRLGFPENALLAFAMGVDMVGVAREAMLAIGCIQAQNCHTGHCPAGVATQNRWLMRGLDPTDKSARMANYMVTLRKEVMWLTRAVGVAHPSQVNLDHFEIIDECFSARSAREIFGYPAFAPQGQEGAAPLLAEPEQASQTESARV</sequence>
<dbReference type="EMBL" id="QHKO01000004">
    <property type="protein sequence ID" value="RAL22393.1"/>
    <property type="molecule type" value="Genomic_DNA"/>
</dbReference>
<dbReference type="InterPro" id="IPR002932">
    <property type="entry name" value="Glu_synthdom"/>
</dbReference>
<dbReference type="GO" id="GO:0015930">
    <property type="term" value="F:glutamate synthase activity"/>
    <property type="evidence" value="ECO:0007669"/>
    <property type="project" value="InterPro"/>
</dbReference>
<dbReference type="InterPro" id="IPR024188">
    <property type="entry name" value="GltB"/>
</dbReference>
<organism evidence="4 5">
    <name type="scientific">Lujinxingia litoralis</name>
    <dbReference type="NCBI Taxonomy" id="2211119"/>
    <lineage>
        <taxon>Bacteria</taxon>
        <taxon>Deltaproteobacteria</taxon>
        <taxon>Bradymonadales</taxon>
        <taxon>Lujinxingiaceae</taxon>
        <taxon>Lujinxingia</taxon>
    </lineage>
</organism>
<dbReference type="Pfam" id="PF01645">
    <property type="entry name" value="Glu_synthase"/>
    <property type="match status" value="1"/>
</dbReference>
<feature type="domain" description="Glutamate synthase" evidence="3">
    <location>
        <begin position="139"/>
        <end position="457"/>
    </location>
</feature>
<dbReference type="InterPro" id="IPR013785">
    <property type="entry name" value="Aldolase_TIM"/>
</dbReference>
<protein>
    <submittedName>
        <fullName evidence="4">FMN-binding glutamate synthase family protein</fullName>
    </submittedName>
</protein>
<dbReference type="AlphaFoldDB" id="A0A328C9U5"/>
<dbReference type="PANTHER" id="PTHR43819">
    <property type="entry name" value="ARCHAEAL-TYPE GLUTAMATE SYNTHASE [NADPH]"/>
    <property type="match status" value="1"/>
</dbReference>
<accession>A0A328C9U5</accession>
<dbReference type="SUPFAM" id="SSF51395">
    <property type="entry name" value="FMN-linked oxidoreductases"/>
    <property type="match status" value="1"/>
</dbReference>